<dbReference type="AlphaFoldDB" id="A0A3B0RD97"/>
<reference evidence="3" key="1">
    <citation type="submission" date="2018-06" db="EMBL/GenBank/DDBJ databases">
        <authorList>
            <person name="Zhirakovskaya E."/>
        </authorList>
    </citation>
    <scope>NUCLEOTIDE SEQUENCE</scope>
</reference>
<dbReference type="PANTHER" id="PTHR11178:SF1">
    <property type="entry name" value="NFU1 IRON-SULFUR CLUSTER SCAFFOLD HOMOLOG, MITOCHONDRIAL"/>
    <property type="match status" value="1"/>
</dbReference>
<name>A0A3B0RD97_9ZZZZ</name>
<dbReference type="Gene3D" id="3.30.1370.70">
    <property type="entry name" value="Scaffold protein Nfu/NifU, N-terminal domain"/>
    <property type="match status" value="1"/>
</dbReference>
<evidence type="ECO:0000313" key="3">
    <source>
        <dbReference type="EMBL" id="VAV89607.1"/>
    </source>
</evidence>
<feature type="domain" description="Scaffold protein Nfu/NifU N-terminal" evidence="2">
    <location>
        <begin position="3"/>
        <end position="80"/>
    </location>
</feature>
<accession>A0A3B0RD97</accession>
<comment type="similarity">
    <text evidence="1">Belongs to the NifU family.</text>
</comment>
<dbReference type="SMART" id="SM00932">
    <property type="entry name" value="Nfu_N"/>
    <property type="match status" value="1"/>
</dbReference>
<proteinExistence type="inferred from homology"/>
<dbReference type="InterPro" id="IPR014824">
    <property type="entry name" value="Nfu/NifU_N"/>
</dbReference>
<protein>
    <submittedName>
        <fullName evidence="3">NifU-like domain protein</fullName>
    </submittedName>
</protein>
<dbReference type="Pfam" id="PF08712">
    <property type="entry name" value="Nfu_N"/>
    <property type="match status" value="1"/>
</dbReference>
<dbReference type="EMBL" id="UOEG01000048">
    <property type="protein sequence ID" value="VAV89607.1"/>
    <property type="molecule type" value="Genomic_DNA"/>
</dbReference>
<gene>
    <name evidence="3" type="ORF">MNBD_ALPHA07-2422</name>
</gene>
<dbReference type="PANTHER" id="PTHR11178">
    <property type="entry name" value="IRON-SULFUR CLUSTER SCAFFOLD PROTEIN NFU-RELATED"/>
    <property type="match status" value="1"/>
</dbReference>
<dbReference type="InterPro" id="IPR036498">
    <property type="entry name" value="Nfu/NifU_N_sf"/>
</dbReference>
<dbReference type="SUPFAM" id="SSF110836">
    <property type="entry name" value="Hypothetical protein SAV1430"/>
    <property type="match status" value="1"/>
</dbReference>
<organism evidence="3">
    <name type="scientific">hydrothermal vent metagenome</name>
    <dbReference type="NCBI Taxonomy" id="652676"/>
    <lineage>
        <taxon>unclassified sequences</taxon>
        <taxon>metagenomes</taxon>
        <taxon>ecological metagenomes</taxon>
    </lineage>
</organism>
<sequence length="80" mass="8413">MFIQTESTPNPATLKFLPGQTVLASGTADFPSAEGADKSPLAARIFAVKGVNGVFFGTDFVTVTKADDVEWDHIKPAITG</sequence>
<evidence type="ECO:0000256" key="1">
    <source>
        <dbReference type="ARBA" id="ARBA00006420"/>
    </source>
</evidence>
<evidence type="ECO:0000259" key="2">
    <source>
        <dbReference type="SMART" id="SM00932"/>
    </source>
</evidence>